<dbReference type="EMBL" id="BAABNP010000004">
    <property type="protein sequence ID" value="GAA5340272.1"/>
    <property type="molecule type" value="Genomic_DNA"/>
</dbReference>
<evidence type="ECO:0000256" key="3">
    <source>
        <dbReference type="ARBA" id="ARBA00023002"/>
    </source>
</evidence>
<keyword evidence="9" id="KW-1185">Reference proteome</keyword>
<evidence type="ECO:0000259" key="7">
    <source>
        <dbReference type="Pfam" id="PF02826"/>
    </source>
</evidence>
<dbReference type="CDD" id="cd12169">
    <property type="entry name" value="PGDH_like_1"/>
    <property type="match status" value="1"/>
</dbReference>
<dbReference type="InterPro" id="IPR050857">
    <property type="entry name" value="D-2-hydroxyacid_DH"/>
</dbReference>
<dbReference type="PANTHER" id="PTHR42789">
    <property type="entry name" value="D-ISOMER SPECIFIC 2-HYDROXYACID DEHYDROGENASE FAMILY PROTEIN (AFU_ORTHOLOGUE AFUA_6G10090)"/>
    <property type="match status" value="1"/>
</dbReference>
<evidence type="ECO:0000256" key="2">
    <source>
        <dbReference type="ARBA" id="ARBA00022605"/>
    </source>
</evidence>
<dbReference type="Gene3D" id="3.40.50.720">
    <property type="entry name" value="NAD(P)-binding Rossmann-like Domain"/>
    <property type="match status" value="2"/>
</dbReference>
<comment type="caution">
    <text evidence="8">The sequence shown here is derived from an EMBL/GenBank/DDBJ whole genome shotgun (WGS) entry which is preliminary data.</text>
</comment>
<feature type="domain" description="D-isomer specific 2-hydroxyacid dehydrogenase NAD-binding" evidence="7">
    <location>
        <begin position="110"/>
        <end position="282"/>
    </location>
</feature>
<evidence type="ECO:0000313" key="8">
    <source>
        <dbReference type="EMBL" id="GAA5340272.1"/>
    </source>
</evidence>
<organism evidence="8 9">
    <name type="scientific">Brevibacterium ammoniilyticum</name>
    <dbReference type="NCBI Taxonomy" id="1046555"/>
    <lineage>
        <taxon>Bacteria</taxon>
        <taxon>Bacillati</taxon>
        <taxon>Actinomycetota</taxon>
        <taxon>Actinomycetes</taxon>
        <taxon>Micrococcales</taxon>
        <taxon>Brevibacteriaceae</taxon>
        <taxon>Brevibacterium</taxon>
    </lineage>
</organism>
<protein>
    <submittedName>
        <fullName evidence="8">D-2-hydroxyacid dehydrogenase family protein</fullName>
    </submittedName>
</protein>
<evidence type="ECO:0000313" key="9">
    <source>
        <dbReference type="Proteomes" id="UP001498935"/>
    </source>
</evidence>
<comment type="similarity">
    <text evidence="1 5">Belongs to the D-isomer specific 2-hydroxyacid dehydrogenase family.</text>
</comment>
<evidence type="ECO:0000256" key="4">
    <source>
        <dbReference type="ARBA" id="ARBA00023027"/>
    </source>
</evidence>
<dbReference type="InterPro" id="IPR006139">
    <property type="entry name" value="D-isomer_2_OHA_DH_cat_dom"/>
</dbReference>
<dbReference type="Pfam" id="PF02826">
    <property type="entry name" value="2-Hacid_dh_C"/>
    <property type="match status" value="1"/>
</dbReference>
<evidence type="ECO:0000259" key="6">
    <source>
        <dbReference type="Pfam" id="PF00389"/>
    </source>
</evidence>
<dbReference type="SUPFAM" id="SSF51735">
    <property type="entry name" value="NAD(P)-binding Rossmann-fold domains"/>
    <property type="match status" value="1"/>
</dbReference>
<name>A0ABP9U0G6_9MICO</name>
<dbReference type="PANTHER" id="PTHR42789:SF1">
    <property type="entry name" value="D-ISOMER SPECIFIC 2-HYDROXYACID DEHYDROGENASE FAMILY PROTEIN (AFU_ORTHOLOGUE AFUA_6G10090)"/>
    <property type="match status" value="1"/>
</dbReference>
<dbReference type="Proteomes" id="UP001498935">
    <property type="component" value="Unassembled WGS sequence"/>
</dbReference>
<proteinExistence type="inferred from homology"/>
<evidence type="ECO:0000256" key="5">
    <source>
        <dbReference type="RuleBase" id="RU003719"/>
    </source>
</evidence>
<dbReference type="SUPFAM" id="SSF52283">
    <property type="entry name" value="Formate/glycerate dehydrogenase catalytic domain-like"/>
    <property type="match status" value="1"/>
</dbReference>
<dbReference type="InterPro" id="IPR029752">
    <property type="entry name" value="D-isomer_DH_CS1"/>
</dbReference>
<sequence length="313" mass="33673">MRVVILDDYQNVSRTFADWSTLDAEVEVVTRPIVDTADLVSVLTGAEAVVAMRERTVFDADRFGRLPDLRLLVTTGAANASIDLEAARQHGVTVCGTEAPRTATPELTWGLILAVLRHIPAEDARLRAGGWQETVGGDLAGSRLGVIGLGRLGSQVARIGQAFGMDVVAWSENLTPERAAEVGVQAVSKAELLATSDVVTIHYKLGERSRGLIGAPELALMKPNAILINTSRAGLVDTDALVRALEAGRIRGAGLDVYDTEPLPVDHPLRRTPRTVLTPHLGYVTEGTYRIFYPQALEDIAAWMAGEPIRVLT</sequence>
<keyword evidence="3 5" id="KW-0560">Oxidoreductase</keyword>
<dbReference type="RefSeq" id="WP_342037689.1">
    <property type="nucleotide sequence ID" value="NZ_BAABBK010000004.1"/>
</dbReference>
<dbReference type="PROSITE" id="PS00065">
    <property type="entry name" value="D_2_HYDROXYACID_DH_1"/>
    <property type="match status" value="1"/>
</dbReference>
<feature type="domain" description="D-isomer specific 2-hydroxyacid dehydrogenase catalytic" evidence="6">
    <location>
        <begin position="21"/>
        <end position="309"/>
    </location>
</feature>
<reference evidence="8 9" key="1">
    <citation type="submission" date="2024-02" db="EMBL/GenBank/DDBJ databases">
        <title>Characterization of antibiotic resistant novel bacterial strains and their environmental applications.</title>
        <authorList>
            <person name="Manzoor S."/>
            <person name="Abbas S."/>
            <person name="Arshad M."/>
            <person name="Li W.J."/>
            <person name="Ahmed I."/>
        </authorList>
    </citation>
    <scope>NUCLEOTIDE SEQUENCE [LARGE SCALE GENOMIC DNA]</scope>
    <source>
        <strain evidence="8 9">KACC 15558</strain>
    </source>
</reference>
<dbReference type="InterPro" id="IPR036291">
    <property type="entry name" value="NAD(P)-bd_dom_sf"/>
</dbReference>
<dbReference type="InterPro" id="IPR006140">
    <property type="entry name" value="D-isomer_DH_NAD-bd"/>
</dbReference>
<gene>
    <name evidence="8" type="ORF">KACC15558_13120</name>
</gene>
<dbReference type="Pfam" id="PF00389">
    <property type="entry name" value="2-Hacid_dh"/>
    <property type="match status" value="1"/>
</dbReference>
<keyword evidence="2" id="KW-0028">Amino-acid biosynthesis</keyword>
<keyword evidence="4" id="KW-0520">NAD</keyword>
<accession>A0ABP9U0G6</accession>
<evidence type="ECO:0000256" key="1">
    <source>
        <dbReference type="ARBA" id="ARBA00005854"/>
    </source>
</evidence>